<dbReference type="OrthoDB" id="9931491at2"/>
<gene>
    <name evidence="1" type="ORF">SAMN04489707_107114</name>
</gene>
<evidence type="ECO:0000313" key="1">
    <source>
        <dbReference type="EMBL" id="SFV00760.1"/>
    </source>
</evidence>
<proteinExistence type="predicted"/>
<dbReference type="RefSeq" id="WP_054258019.1">
    <property type="nucleotide sequence ID" value="NZ_CYIG01000076.1"/>
</dbReference>
<dbReference type="AlphaFoldDB" id="A0A1I7KTJ7"/>
<dbReference type="Proteomes" id="UP000183656">
    <property type="component" value="Unassembled WGS sequence"/>
</dbReference>
<dbReference type="EMBL" id="FPBX01000071">
    <property type="protein sequence ID" value="SFV00760.1"/>
    <property type="molecule type" value="Genomic_DNA"/>
</dbReference>
<organism evidence="1 2">
    <name type="scientific">Paenacidovorax caeni</name>
    <dbReference type="NCBI Taxonomy" id="343013"/>
    <lineage>
        <taxon>Bacteria</taxon>
        <taxon>Pseudomonadati</taxon>
        <taxon>Pseudomonadota</taxon>
        <taxon>Betaproteobacteria</taxon>
        <taxon>Burkholderiales</taxon>
        <taxon>Comamonadaceae</taxon>
        <taxon>Paenacidovorax</taxon>
    </lineage>
</organism>
<evidence type="ECO:0000313" key="2">
    <source>
        <dbReference type="Proteomes" id="UP000183656"/>
    </source>
</evidence>
<sequence length="140" mass="15676">MSKKTATTDSHLASSQYSTLEEYLGAVRKVLQSRKDLSATWIEELIAGDDHFLRTCFEKQLHPATAAFDIFITEEEASRDSVGEDGRLKFDVNEKAKRHLQRLVELGLWGDSMDAVAKTLVEQSLAAKLESGLLRTTYPT</sequence>
<name>A0A1I7KTJ7_9BURK</name>
<keyword evidence="2" id="KW-1185">Reference proteome</keyword>
<accession>A0A1I7KTJ7</accession>
<protein>
    <submittedName>
        <fullName evidence="1">Uncharacterized protein</fullName>
    </submittedName>
</protein>
<reference evidence="1 2" key="1">
    <citation type="submission" date="2016-10" db="EMBL/GenBank/DDBJ databases">
        <authorList>
            <person name="de Groot N.N."/>
        </authorList>
    </citation>
    <scope>NUCLEOTIDE SEQUENCE [LARGE SCALE GENOMIC DNA]</scope>
    <source>
        <strain evidence="1 2">R-24608</strain>
    </source>
</reference>